<dbReference type="RefSeq" id="WP_091279447.1">
    <property type="nucleotide sequence ID" value="NZ_LT629804.1"/>
</dbReference>
<feature type="signal peptide" evidence="3">
    <location>
        <begin position="1"/>
        <end position="24"/>
    </location>
</feature>
<dbReference type="EMBL" id="LT629804">
    <property type="protein sequence ID" value="SDU78432.1"/>
    <property type="molecule type" value="Genomic_DNA"/>
</dbReference>
<evidence type="ECO:0000256" key="1">
    <source>
        <dbReference type="SAM" id="MobiDB-lite"/>
    </source>
</evidence>
<dbReference type="Proteomes" id="UP000214355">
    <property type="component" value="Chromosome I"/>
</dbReference>
<evidence type="ECO:0000256" key="3">
    <source>
        <dbReference type="SAM" id="SignalP"/>
    </source>
</evidence>
<evidence type="ECO:0000313" key="4">
    <source>
        <dbReference type="EMBL" id="SDU78432.1"/>
    </source>
</evidence>
<gene>
    <name evidence="4" type="ORF">SAMN04489737_0473</name>
</gene>
<sequence length="671" mass="71860">MKKGILTAVLAALSLATTPVASWASTPHAPLTVTADAAPSIAITSVGEATLAPEKDLTLEVTITNPTSRPLSISALNLRAQVWPASNMSQITAWMNGDLFGYQLRRVKADLDISAGQSTVQKITVPRKDINWKNTAQFWGPRGIAVDAVVSQDLVLTDYSYLVVTPDSEIPQSNITTVVPVVDDALVTPQTPYELVQAALNPPETTNKPADADKLSGWDIPGVTLLADPALTRPATLKNVEYHALPANDADLAALVHANATDRLHQFITSDNDVYVPAGNTDMATLRAVRAAGMTSAIISDSQIPQTGPVTYTEHAHTTIDIDGTPMTVLTANSALSHAVTGTLADGDTNLALDQLDRRQVSLAMSAVLYRQQPSNQRDVVVVADRATAAQTDTEAIRETLTSLAQAPWNHASSINQILRTPEEHYEAEALPETVTNPGEFGAQQLAVFDKATAHARQVKSLFEESSAVDQLFKAHSDAFFSTHWRTHPDQRDSFVARLGNIDKAALKVETSSTINLISESSALPIHVSNAYDYPVTITVKLDVPDTRLHALNPTTTTIPAKGTESVLLPVEAWGSGDLDVKVLLTSDDGTPVGNPATVPVRVRANWENMGTIVIAGSIGVLFLIGVFKSIRNGRRSKPVDAQVAIRALHQRARTATSSPDSDQKLSEDSE</sequence>
<organism evidence="4 5">
    <name type="scientific">Arcanobacterium phocae</name>
    <dbReference type="NCBI Taxonomy" id="131112"/>
    <lineage>
        <taxon>Bacteria</taxon>
        <taxon>Bacillati</taxon>
        <taxon>Actinomycetota</taxon>
        <taxon>Actinomycetes</taxon>
        <taxon>Actinomycetales</taxon>
        <taxon>Actinomycetaceae</taxon>
        <taxon>Arcanobacterium</taxon>
    </lineage>
</organism>
<feature type="compositionally biased region" description="Basic and acidic residues" evidence="1">
    <location>
        <begin position="662"/>
        <end position="671"/>
    </location>
</feature>
<keyword evidence="2" id="KW-0472">Membrane</keyword>
<dbReference type="Pfam" id="PF19516">
    <property type="entry name" value="DUF6049"/>
    <property type="match status" value="1"/>
</dbReference>
<evidence type="ECO:0008006" key="6">
    <source>
        <dbReference type="Google" id="ProtNLM"/>
    </source>
</evidence>
<feature type="chain" id="PRO_5009279230" description="Secreted protein" evidence="3">
    <location>
        <begin position="25"/>
        <end position="671"/>
    </location>
</feature>
<evidence type="ECO:0000313" key="5">
    <source>
        <dbReference type="Proteomes" id="UP000214355"/>
    </source>
</evidence>
<keyword evidence="2" id="KW-0812">Transmembrane</keyword>
<evidence type="ECO:0000256" key="2">
    <source>
        <dbReference type="SAM" id="Phobius"/>
    </source>
</evidence>
<dbReference type="InterPro" id="IPR046112">
    <property type="entry name" value="DUF6049"/>
</dbReference>
<keyword evidence="5" id="KW-1185">Reference proteome</keyword>
<name>A0A1H2LC63_9ACTO</name>
<feature type="region of interest" description="Disordered" evidence="1">
    <location>
        <begin position="651"/>
        <end position="671"/>
    </location>
</feature>
<dbReference type="STRING" id="131112.SAMN04489737_0473"/>
<dbReference type="OrthoDB" id="3267347at2"/>
<protein>
    <recommendedName>
        <fullName evidence="6">Secreted protein</fullName>
    </recommendedName>
</protein>
<proteinExistence type="predicted"/>
<keyword evidence="3" id="KW-0732">Signal</keyword>
<accession>A0A1H2LC63</accession>
<dbReference type="GeneID" id="65344221"/>
<feature type="transmembrane region" description="Helical" evidence="2">
    <location>
        <begin position="610"/>
        <end position="628"/>
    </location>
</feature>
<keyword evidence="2" id="KW-1133">Transmembrane helix</keyword>
<dbReference type="AlphaFoldDB" id="A0A1H2LC63"/>
<reference evidence="5" key="1">
    <citation type="submission" date="2016-10" db="EMBL/GenBank/DDBJ databases">
        <authorList>
            <person name="Varghese N."/>
            <person name="Submissions S."/>
        </authorList>
    </citation>
    <scope>NUCLEOTIDE SEQUENCE [LARGE SCALE GENOMIC DNA]</scope>
    <source>
        <strain evidence="5">DSM 10002</strain>
    </source>
</reference>